<name>A0A8R1WCA8_ACYPI</name>
<dbReference type="KEGG" id="api:100572133"/>
<organism evidence="2 3">
    <name type="scientific">Acyrthosiphon pisum</name>
    <name type="common">Pea aphid</name>
    <dbReference type="NCBI Taxonomy" id="7029"/>
    <lineage>
        <taxon>Eukaryota</taxon>
        <taxon>Metazoa</taxon>
        <taxon>Ecdysozoa</taxon>
        <taxon>Arthropoda</taxon>
        <taxon>Hexapoda</taxon>
        <taxon>Insecta</taxon>
        <taxon>Pterygota</taxon>
        <taxon>Neoptera</taxon>
        <taxon>Paraneoptera</taxon>
        <taxon>Hemiptera</taxon>
        <taxon>Sternorrhyncha</taxon>
        <taxon>Aphidomorpha</taxon>
        <taxon>Aphidoidea</taxon>
        <taxon>Aphididae</taxon>
        <taxon>Macrosiphini</taxon>
        <taxon>Acyrthosiphon</taxon>
    </lineage>
</organism>
<feature type="compositionally biased region" description="Basic and acidic residues" evidence="1">
    <location>
        <begin position="1"/>
        <end position="10"/>
    </location>
</feature>
<evidence type="ECO:0000256" key="1">
    <source>
        <dbReference type="SAM" id="MobiDB-lite"/>
    </source>
</evidence>
<keyword evidence="3" id="KW-1185">Reference proteome</keyword>
<accession>A0A8R1WCA8</accession>
<evidence type="ECO:0000313" key="3">
    <source>
        <dbReference type="Proteomes" id="UP000007819"/>
    </source>
</evidence>
<dbReference type="OrthoDB" id="6592692at2759"/>
<evidence type="ECO:0008006" key="4">
    <source>
        <dbReference type="Google" id="ProtNLM"/>
    </source>
</evidence>
<proteinExistence type="predicted"/>
<reference evidence="3" key="1">
    <citation type="submission" date="2010-06" db="EMBL/GenBank/DDBJ databases">
        <authorList>
            <person name="Jiang H."/>
            <person name="Abraham K."/>
            <person name="Ali S."/>
            <person name="Alsbrooks S.L."/>
            <person name="Anim B.N."/>
            <person name="Anosike U.S."/>
            <person name="Attaway T."/>
            <person name="Bandaranaike D.P."/>
            <person name="Battles P.K."/>
            <person name="Bell S.N."/>
            <person name="Bell A.V."/>
            <person name="Beltran B."/>
            <person name="Bickham C."/>
            <person name="Bustamante Y."/>
            <person name="Caleb T."/>
            <person name="Canada A."/>
            <person name="Cardenas V."/>
            <person name="Carter K."/>
            <person name="Chacko J."/>
            <person name="Chandrabose M.N."/>
            <person name="Chavez D."/>
            <person name="Chavez A."/>
            <person name="Chen L."/>
            <person name="Chu H.-S."/>
            <person name="Claassen K.J."/>
            <person name="Cockrell R."/>
            <person name="Collins M."/>
            <person name="Cooper J.A."/>
            <person name="Cree A."/>
            <person name="Curry S.M."/>
            <person name="Da Y."/>
            <person name="Dao M.D."/>
            <person name="Das B."/>
            <person name="Davila M.-L."/>
            <person name="Davy-Carroll L."/>
            <person name="Denson S."/>
            <person name="Dinh H."/>
            <person name="Ebong V.E."/>
            <person name="Edwards J.R."/>
            <person name="Egan A."/>
            <person name="El-Daye J."/>
            <person name="Escobedo L."/>
            <person name="Fernandez S."/>
            <person name="Fernando P.R."/>
            <person name="Flagg N."/>
            <person name="Forbes L.D."/>
            <person name="Fowler R.G."/>
            <person name="Fu Q."/>
            <person name="Gabisi R.A."/>
            <person name="Ganer J."/>
            <person name="Garbino Pronczuk A."/>
            <person name="Garcia R.M."/>
            <person name="Garner T."/>
            <person name="Garrett T.E."/>
            <person name="Gonzalez D.A."/>
            <person name="Hamid H."/>
            <person name="Hawkins E.S."/>
            <person name="Hirani K."/>
            <person name="Hogues M.E."/>
            <person name="Hollins B."/>
            <person name="Hsiao C.-H."/>
            <person name="Jabil R."/>
            <person name="James M.L."/>
            <person name="Jhangiani S.N."/>
            <person name="Johnson B."/>
            <person name="Johnson Q."/>
            <person name="Joshi V."/>
            <person name="Kalu J.B."/>
            <person name="Kam C."/>
            <person name="Kashfia A."/>
            <person name="Keebler J."/>
            <person name="Kisamo H."/>
            <person name="Kovar C.L."/>
            <person name="Lago L.A."/>
            <person name="Lai C.-Y."/>
            <person name="Laidlaw J."/>
            <person name="Lara F."/>
            <person name="Le T.-K."/>
            <person name="Lee S.L."/>
            <person name="Legall F.H."/>
            <person name="Lemon S.J."/>
            <person name="Lewis L.R."/>
            <person name="Li B."/>
            <person name="Liu Y."/>
            <person name="Liu Y.-S."/>
            <person name="Lopez J."/>
            <person name="Lozado R.J."/>
            <person name="Lu J."/>
            <person name="Madu R.C."/>
            <person name="Maheshwari M."/>
            <person name="Maheshwari R."/>
            <person name="Malloy K."/>
            <person name="Martinez E."/>
            <person name="Mathew T."/>
            <person name="Mercado I.C."/>
            <person name="Mercado C."/>
            <person name="Meyer B."/>
            <person name="Montgomery K."/>
            <person name="Morgan M.B."/>
            <person name="Munidasa M."/>
            <person name="Nazareth L.V."/>
            <person name="Nelson J."/>
            <person name="Ng B.M."/>
            <person name="Nguyen N.B."/>
            <person name="Nguyen P.Q."/>
            <person name="Nguyen T."/>
            <person name="Obregon M."/>
            <person name="Okwuonu G.O."/>
            <person name="Onwere C.G."/>
            <person name="Orozco G."/>
            <person name="Parra A."/>
            <person name="Patel S."/>
            <person name="Patil S."/>
            <person name="Perez A."/>
            <person name="Perez Y."/>
            <person name="Pham C."/>
            <person name="Primus E.L."/>
            <person name="Pu L.-L."/>
            <person name="Puazo M."/>
            <person name="Qin X."/>
            <person name="Quiroz J.B."/>
            <person name="Reese J."/>
            <person name="Richards S."/>
            <person name="Rives C.M."/>
            <person name="Robberts R."/>
            <person name="Ruiz S.J."/>
            <person name="Ruiz M.J."/>
            <person name="Santibanez J."/>
            <person name="Schneider B.W."/>
            <person name="Sisson I."/>
            <person name="Smith M."/>
            <person name="Sodergren E."/>
            <person name="Song X.-Z."/>
            <person name="Song B.B."/>
            <person name="Summersgill H."/>
            <person name="Thelus R."/>
            <person name="Thornton R.D."/>
            <person name="Trejos Z.Y."/>
            <person name="Usmani K."/>
            <person name="Vattathil S."/>
            <person name="Villasana D."/>
            <person name="Walker D.L."/>
            <person name="Wang S."/>
            <person name="Wang K."/>
            <person name="White C.S."/>
            <person name="Williams A.C."/>
            <person name="Williamson J."/>
            <person name="Wilson K."/>
            <person name="Woghiren I.O."/>
            <person name="Woodworth J.R."/>
            <person name="Worley K.C."/>
            <person name="Wright R.A."/>
            <person name="Wu W."/>
            <person name="Young L."/>
            <person name="Zhang L."/>
            <person name="Zhang J."/>
            <person name="Zhu Y."/>
            <person name="Muzny D.M."/>
            <person name="Weinstock G."/>
            <person name="Gibbs R.A."/>
        </authorList>
    </citation>
    <scope>NUCLEOTIDE SEQUENCE [LARGE SCALE GENOMIC DNA]</scope>
    <source>
        <strain evidence="3">LSR1</strain>
    </source>
</reference>
<evidence type="ECO:0000313" key="2">
    <source>
        <dbReference type="EnsemblMetazoa" id="XP_003248171.1"/>
    </source>
</evidence>
<feature type="region of interest" description="Disordered" evidence="1">
    <location>
        <begin position="1"/>
        <end position="21"/>
    </location>
</feature>
<feature type="compositionally biased region" description="Polar residues" evidence="1">
    <location>
        <begin position="11"/>
        <end position="21"/>
    </location>
</feature>
<feature type="region of interest" description="Disordered" evidence="1">
    <location>
        <begin position="430"/>
        <end position="493"/>
    </location>
</feature>
<reference evidence="2" key="2">
    <citation type="submission" date="2022-06" db="UniProtKB">
        <authorList>
            <consortium name="EnsemblMetazoa"/>
        </authorList>
    </citation>
    <scope>IDENTIFICATION</scope>
</reference>
<protein>
    <recommendedName>
        <fullName evidence="4">DUF4485 domain-containing protein</fullName>
    </recommendedName>
</protein>
<dbReference type="EnsemblMetazoa" id="XM_003248123.2">
    <property type="protein sequence ID" value="XP_003248171.1"/>
    <property type="gene ID" value="LOC100572133"/>
</dbReference>
<dbReference type="RefSeq" id="XP_003248171.1">
    <property type="nucleotide sequence ID" value="XM_003248123.2"/>
</dbReference>
<feature type="compositionally biased region" description="Polar residues" evidence="1">
    <location>
        <begin position="196"/>
        <end position="210"/>
    </location>
</feature>
<feature type="region of interest" description="Disordered" evidence="1">
    <location>
        <begin position="196"/>
        <end position="249"/>
    </location>
</feature>
<feature type="compositionally biased region" description="Basic and acidic residues" evidence="1">
    <location>
        <begin position="398"/>
        <end position="412"/>
    </location>
</feature>
<sequence>MTATEGESKDQTLTTPPNNSTDNEDITFNFFCDIVKQLILKRNDIGDACVLSSWLRVLEQNKNKVVRNEYIKLMTLALQYPDPICPFKDPPPETIDPLENGVIEMARKFLKKEGTATCIGDSEKDLKVHYPTISTAMSNDKCQYASYQVIPNVGVQCYYAFSDEPMYNWNLSSQVSAPKGGPHATGTDWERALAGIQSQSQKPSTDQVQIPNARKNETTKDDESEVKSLISGSRVSRKKSDRLKESEPETPDICNVMYIEQQNRNVAEVFEWNDASLLTGDIRLGAEMCSDRKVDAQFKTQIELDKEAFNAYDKLYPGDFTIDVEQSVINDIIPDKKNIVTEAGDKKTICKDEEEQQQQPSAHDGGGCGGARKKQRECPRPKLCTIRQSAGHGNVKPPLEERRTVVEKSPLDHHRKRISELTLQLAALNSTDDCSGGGNTDPPEKLPSTADDHSVAPSGRRNRGADDHYCGRSGADARPAQSTESRAERQLNSGLLLKRSELKSMLDFTSECFEEVSSMLRSPRKDPKSAVSLAQVYGRSENSGDGESDGA</sequence>
<feature type="region of interest" description="Disordered" evidence="1">
    <location>
        <begin position="351"/>
        <end position="413"/>
    </location>
</feature>
<dbReference type="AlphaFoldDB" id="A0A8R1WCA8"/>
<feature type="region of interest" description="Disordered" evidence="1">
    <location>
        <begin position="518"/>
        <end position="551"/>
    </location>
</feature>
<dbReference type="Proteomes" id="UP000007819">
    <property type="component" value="Chromosome X"/>
</dbReference>
<dbReference type="GeneID" id="100572133"/>